<dbReference type="PROSITE" id="PS51257">
    <property type="entry name" value="PROKAR_LIPOPROTEIN"/>
    <property type="match status" value="1"/>
</dbReference>
<dbReference type="PANTHER" id="PTHR30535">
    <property type="entry name" value="VITAMIN B12-BINDING PROTEIN"/>
    <property type="match status" value="1"/>
</dbReference>
<dbReference type="Proteomes" id="UP000537204">
    <property type="component" value="Unassembled WGS sequence"/>
</dbReference>
<dbReference type="SUPFAM" id="SSF53807">
    <property type="entry name" value="Helical backbone' metal receptor"/>
    <property type="match status" value="1"/>
</dbReference>
<organism evidence="2 3">
    <name type="scientific">Pedobacter cryoconitis</name>
    <dbReference type="NCBI Taxonomy" id="188932"/>
    <lineage>
        <taxon>Bacteria</taxon>
        <taxon>Pseudomonadati</taxon>
        <taxon>Bacteroidota</taxon>
        <taxon>Sphingobacteriia</taxon>
        <taxon>Sphingobacteriales</taxon>
        <taxon>Sphingobacteriaceae</taxon>
        <taxon>Pedobacter</taxon>
    </lineage>
</organism>
<protein>
    <submittedName>
        <fullName evidence="2">Iron complex transport system substrate-binding protein</fullName>
    </submittedName>
</protein>
<reference evidence="2 3" key="1">
    <citation type="submission" date="2020-08" db="EMBL/GenBank/DDBJ databases">
        <title>Genomic Encyclopedia of Type Strains, Phase IV (KMG-V): Genome sequencing to study the core and pangenomes of soil and plant-associated prokaryotes.</title>
        <authorList>
            <person name="Whitman W."/>
        </authorList>
    </citation>
    <scope>NUCLEOTIDE SEQUENCE [LARGE SCALE GENOMIC DNA]</scope>
    <source>
        <strain evidence="2 3">S3M1</strain>
    </source>
</reference>
<dbReference type="Pfam" id="PF01497">
    <property type="entry name" value="Peripla_BP_2"/>
    <property type="match status" value="1"/>
</dbReference>
<evidence type="ECO:0000259" key="1">
    <source>
        <dbReference type="Pfam" id="PF01497"/>
    </source>
</evidence>
<name>A0A7W9E111_9SPHI</name>
<dbReference type="GO" id="GO:0071281">
    <property type="term" value="P:cellular response to iron ion"/>
    <property type="evidence" value="ECO:0007669"/>
    <property type="project" value="TreeGrafter"/>
</dbReference>
<dbReference type="AlphaFoldDB" id="A0A7W9E111"/>
<feature type="domain" description="Fe/B12 periplasmic-binding" evidence="1">
    <location>
        <begin position="137"/>
        <end position="308"/>
    </location>
</feature>
<comment type="caution">
    <text evidence="2">The sequence shown here is derived from an EMBL/GenBank/DDBJ whole genome shotgun (WGS) entry which is preliminary data.</text>
</comment>
<dbReference type="RefSeq" id="WP_183883754.1">
    <property type="nucleotide sequence ID" value="NZ_JACHCE010000006.1"/>
</dbReference>
<sequence length="389" mass="42950">MMRKINYLSFGGIFPCLIVSLLLITSCKQNRSGQKHTSAKTGSAEIKYAKGFNIDYYEHYKLVSIYSGMGNHADTVQYVLLARGAKAPEGYKKAQLIEIPVKSLVAMSSMHIALADFAGSANAITGLGSLKYVSSETVRKNIAAGKVKEVGIDGTMNDEMLISMKPGLVMVMGSPDAKFSKYETLTGAGVPVMLNSEWLETTPLGRAEWVKLMAALMDKEALVNAKFDVVEKEYHRLAEIGKKAVVKPSLICGMPYKGTWYVPDGDSYMVHFLKDAGTNYKWANVHGKGSLPLNFETVAPVALQADFWINVGTVDSKNDIKAIDTRYTAFKPFKDGKIFNFNKKVNDIGSNDYWESGAVNPQTVLGDLIKIFHPELLPDHQLVYYKQLN</sequence>
<proteinExistence type="predicted"/>
<dbReference type="Gene3D" id="3.40.50.1980">
    <property type="entry name" value="Nitrogenase molybdenum iron protein domain"/>
    <property type="match status" value="2"/>
</dbReference>
<dbReference type="InterPro" id="IPR050902">
    <property type="entry name" value="ABC_Transporter_SBP"/>
</dbReference>
<dbReference type="EMBL" id="JACHCE010000006">
    <property type="protein sequence ID" value="MBB5637899.1"/>
    <property type="molecule type" value="Genomic_DNA"/>
</dbReference>
<evidence type="ECO:0000313" key="2">
    <source>
        <dbReference type="EMBL" id="MBB5637899.1"/>
    </source>
</evidence>
<dbReference type="InterPro" id="IPR002491">
    <property type="entry name" value="ABC_transptr_periplasmic_BD"/>
</dbReference>
<accession>A0A7W9E111</accession>
<dbReference type="PANTHER" id="PTHR30535:SF34">
    <property type="entry name" value="MOLYBDATE-BINDING PROTEIN MOLA"/>
    <property type="match status" value="1"/>
</dbReference>
<evidence type="ECO:0000313" key="3">
    <source>
        <dbReference type="Proteomes" id="UP000537204"/>
    </source>
</evidence>
<gene>
    <name evidence="2" type="ORF">HDE68_003824</name>
</gene>